<protein>
    <submittedName>
        <fullName evidence="1">Uncharacterized protein</fullName>
    </submittedName>
</protein>
<name>A0A508WMV7_9HYPH</name>
<gene>
    <name evidence="1" type="ORF">EMEDMD4_10074</name>
</gene>
<dbReference type="AlphaFoldDB" id="A0A508WMV7"/>
<dbReference type="EMBL" id="CABFNB010000001">
    <property type="protein sequence ID" value="VTZ58898.1"/>
    <property type="molecule type" value="Genomic_DNA"/>
</dbReference>
<evidence type="ECO:0000313" key="1">
    <source>
        <dbReference type="EMBL" id="VTZ58898.1"/>
    </source>
</evidence>
<sequence length="73" mass="8162">MRAAFSPCSASQLFGIDHVHVLVSPTQEHRDLRHERSGVEPLLSYAALREGAPARSIETRACFIRRLCGVWVC</sequence>
<reference evidence="1" key="1">
    <citation type="submission" date="2019-06" db="EMBL/GenBank/DDBJ databases">
        <authorList>
            <person name="Le Quere A."/>
            <person name="Colella S."/>
        </authorList>
    </citation>
    <scope>NUCLEOTIDE SEQUENCE</scope>
    <source>
        <strain evidence="1">EmedicaeMD41</strain>
    </source>
</reference>
<accession>A0A508WMV7</accession>
<dbReference type="Proteomes" id="UP000507954">
    <property type="component" value="Unassembled WGS sequence"/>
</dbReference>
<organism evidence="1">
    <name type="scientific">Sinorhizobium medicae</name>
    <dbReference type="NCBI Taxonomy" id="110321"/>
    <lineage>
        <taxon>Bacteria</taxon>
        <taxon>Pseudomonadati</taxon>
        <taxon>Pseudomonadota</taxon>
        <taxon>Alphaproteobacteria</taxon>
        <taxon>Hyphomicrobiales</taxon>
        <taxon>Rhizobiaceae</taxon>
        <taxon>Sinorhizobium/Ensifer group</taxon>
        <taxon>Sinorhizobium</taxon>
    </lineage>
</organism>
<proteinExistence type="predicted"/>